<dbReference type="Pfam" id="PF00005">
    <property type="entry name" value="ABC_tran"/>
    <property type="match status" value="1"/>
</dbReference>
<dbReference type="EMBL" id="SNYR01000001">
    <property type="protein sequence ID" value="TDQ66226.1"/>
    <property type="molecule type" value="Genomic_DNA"/>
</dbReference>
<dbReference type="SUPFAM" id="SSF50331">
    <property type="entry name" value="MOP-like"/>
    <property type="match status" value="1"/>
</dbReference>
<keyword evidence="5" id="KW-0547">Nucleotide-binding</keyword>
<dbReference type="InterPro" id="IPR050093">
    <property type="entry name" value="ABC_SmlMolc_Importer"/>
</dbReference>
<keyword evidence="12" id="KW-1185">Reference proteome</keyword>
<name>A0A4R6VU36_9HYPH</name>
<accession>A0A4R6VU36</accession>
<dbReference type="GO" id="GO:0015697">
    <property type="term" value="P:quaternary ammonium group transport"/>
    <property type="evidence" value="ECO:0007669"/>
    <property type="project" value="UniProtKB-ARBA"/>
</dbReference>
<dbReference type="PANTHER" id="PTHR42781">
    <property type="entry name" value="SPERMIDINE/PUTRESCINE IMPORT ATP-BINDING PROTEIN POTA"/>
    <property type="match status" value="1"/>
</dbReference>
<keyword evidence="6 11" id="KW-0067">ATP-binding</keyword>
<dbReference type="InterPro" id="IPR003593">
    <property type="entry name" value="AAA+_ATPase"/>
</dbReference>
<keyword evidence="3" id="KW-1003">Cell membrane</keyword>
<dbReference type="InterPro" id="IPR027417">
    <property type="entry name" value="P-loop_NTPase"/>
</dbReference>
<dbReference type="Proteomes" id="UP000295391">
    <property type="component" value="Unassembled WGS sequence"/>
</dbReference>
<evidence type="ECO:0000256" key="3">
    <source>
        <dbReference type="ARBA" id="ARBA00022475"/>
    </source>
</evidence>
<dbReference type="InterPro" id="IPR015853">
    <property type="entry name" value="ABC_transpr_FbpC"/>
</dbReference>
<dbReference type="CDD" id="cd03259">
    <property type="entry name" value="ABC_Carb_Solutes_like"/>
    <property type="match status" value="1"/>
</dbReference>
<evidence type="ECO:0000256" key="8">
    <source>
        <dbReference type="ARBA" id="ARBA00023065"/>
    </source>
</evidence>
<keyword evidence="2" id="KW-0813">Transport</keyword>
<dbReference type="AlphaFoldDB" id="A0A4R6VU36"/>
<keyword evidence="9" id="KW-0472">Membrane</keyword>
<dbReference type="GO" id="GO:0015408">
    <property type="term" value="F:ABC-type ferric iron transporter activity"/>
    <property type="evidence" value="ECO:0007669"/>
    <property type="project" value="InterPro"/>
</dbReference>
<dbReference type="InterPro" id="IPR017871">
    <property type="entry name" value="ABC_transporter-like_CS"/>
</dbReference>
<sequence>MTQQKIETTRGATDVNWGPRGTAGISFAAALEFQDVSCNVGATHVLKDTNFETAPGEILCLLGESGSGKSTILRATAGLQEIDSGRILINKRIMSAKGVTVPPDKRGIGLMFQDFALFPHLSILQNVEYGLKSLGREEAKKQALQALKRVGLDGRAMDYPSQLSGGQQQRLALARSIAPKPGLLLLDEPFSSLDARLRESVRAETLAVLRETQATCILVTHDPEEAMIFGDKIALLRDGQIAQIGTSDEIYNHPKDIDVARFFSPVSEIPTIVQNGVATTPFGNVEAKGRPDGARVIVAMRPIGAVYIDASGNGTPGRIVAKRDALGVDTLEVAVAGIDNTIRLRQPTNVNIRPGLDVNIAINPEHVLVFDAI</sequence>
<comment type="similarity">
    <text evidence="1">Belongs to the ABC transporter superfamily.</text>
</comment>
<dbReference type="InterPro" id="IPR003439">
    <property type="entry name" value="ABC_transporter-like_ATP-bd"/>
</dbReference>
<evidence type="ECO:0000256" key="6">
    <source>
        <dbReference type="ARBA" id="ARBA00022840"/>
    </source>
</evidence>
<gene>
    <name evidence="11" type="ORF">ATL17_0217</name>
</gene>
<feature type="domain" description="ABC transporter" evidence="10">
    <location>
        <begin position="31"/>
        <end position="263"/>
    </location>
</feature>
<organism evidence="11 12">
    <name type="scientific">Maritalea mobilis</name>
    <dbReference type="NCBI Taxonomy" id="483324"/>
    <lineage>
        <taxon>Bacteria</taxon>
        <taxon>Pseudomonadati</taxon>
        <taxon>Pseudomonadota</taxon>
        <taxon>Alphaproteobacteria</taxon>
        <taxon>Hyphomicrobiales</taxon>
        <taxon>Devosiaceae</taxon>
        <taxon>Maritalea</taxon>
    </lineage>
</organism>
<comment type="caution">
    <text evidence="11">The sequence shown here is derived from an EMBL/GenBank/DDBJ whole genome shotgun (WGS) entry which is preliminary data.</text>
</comment>
<dbReference type="GO" id="GO:0005524">
    <property type="term" value="F:ATP binding"/>
    <property type="evidence" value="ECO:0007669"/>
    <property type="project" value="UniProtKB-KW"/>
</dbReference>
<dbReference type="FunFam" id="3.40.50.300:FF:000425">
    <property type="entry name" value="Probable ABC transporter, ATP-binding subunit"/>
    <property type="match status" value="1"/>
</dbReference>
<dbReference type="Gene3D" id="3.40.50.300">
    <property type="entry name" value="P-loop containing nucleotide triphosphate hydrolases"/>
    <property type="match status" value="1"/>
</dbReference>
<evidence type="ECO:0000259" key="10">
    <source>
        <dbReference type="PROSITE" id="PS50893"/>
    </source>
</evidence>
<dbReference type="GO" id="GO:0016887">
    <property type="term" value="F:ATP hydrolysis activity"/>
    <property type="evidence" value="ECO:0007669"/>
    <property type="project" value="InterPro"/>
</dbReference>
<evidence type="ECO:0000313" key="12">
    <source>
        <dbReference type="Proteomes" id="UP000295391"/>
    </source>
</evidence>
<evidence type="ECO:0000256" key="1">
    <source>
        <dbReference type="ARBA" id="ARBA00005417"/>
    </source>
</evidence>
<keyword evidence="8" id="KW-0406">Ion transport</keyword>
<dbReference type="SMART" id="SM00382">
    <property type="entry name" value="AAA"/>
    <property type="match status" value="1"/>
</dbReference>
<dbReference type="PROSITE" id="PS50893">
    <property type="entry name" value="ABC_TRANSPORTER_2"/>
    <property type="match status" value="1"/>
</dbReference>
<keyword evidence="7" id="KW-0408">Iron</keyword>
<dbReference type="GO" id="GO:0016020">
    <property type="term" value="C:membrane"/>
    <property type="evidence" value="ECO:0007669"/>
    <property type="project" value="InterPro"/>
</dbReference>
<evidence type="ECO:0000313" key="11">
    <source>
        <dbReference type="EMBL" id="TDQ66226.1"/>
    </source>
</evidence>
<keyword evidence="4" id="KW-0410">Iron transport</keyword>
<evidence type="ECO:0000256" key="5">
    <source>
        <dbReference type="ARBA" id="ARBA00022741"/>
    </source>
</evidence>
<evidence type="ECO:0000256" key="4">
    <source>
        <dbReference type="ARBA" id="ARBA00022496"/>
    </source>
</evidence>
<dbReference type="InterPro" id="IPR008995">
    <property type="entry name" value="Mo/tungstate-bd_C_term_dom"/>
</dbReference>
<reference evidence="11 12" key="1">
    <citation type="submission" date="2019-03" db="EMBL/GenBank/DDBJ databases">
        <title>Genomic Encyclopedia of Type Strains, Phase III (KMG-III): the genomes of soil and plant-associated and newly described type strains.</title>
        <authorList>
            <person name="Whitman W."/>
        </authorList>
    </citation>
    <scope>NUCLEOTIDE SEQUENCE [LARGE SCALE GENOMIC DNA]</scope>
    <source>
        <strain evidence="11 12">CGMCC 1.7002</strain>
    </source>
</reference>
<evidence type="ECO:0000256" key="2">
    <source>
        <dbReference type="ARBA" id="ARBA00022448"/>
    </source>
</evidence>
<evidence type="ECO:0000256" key="9">
    <source>
        <dbReference type="ARBA" id="ARBA00023136"/>
    </source>
</evidence>
<evidence type="ECO:0000256" key="7">
    <source>
        <dbReference type="ARBA" id="ARBA00023004"/>
    </source>
</evidence>
<proteinExistence type="inferred from homology"/>
<dbReference type="OrthoDB" id="9802264at2"/>
<dbReference type="SUPFAM" id="SSF52540">
    <property type="entry name" value="P-loop containing nucleoside triphosphate hydrolases"/>
    <property type="match status" value="1"/>
</dbReference>
<dbReference type="RefSeq" id="WP_133570936.1">
    <property type="nucleotide sequence ID" value="NZ_SNYR01000001.1"/>
</dbReference>
<dbReference type="PANTHER" id="PTHR42781:SF4">
    <property type="entry name" value="SPERMIDINE_PUTRESCINE IMPORT ATP-BINDING PROTEIN POTA"/>
    <property type="match status" value="1"/>
</dbReference>
<dbReference type="PROSITE" id="PS00211">
    <property type="entry name" value="ABC_TRANSPORTER_1"/>
    <property type="match status" value="1"/>
</dbReference>
<protein>
    <submittedName>
        <fullName evidence="11">Iron(III) transport system ATP-binding protein</fullName>
    </submittedName>
</protein>